<dbReference type="EMBL" id="BGPR01050180">
    <property type="protein sequence ID" value="GBO27188.1"/>
    <property type="molecule type" value="Genomic_DNA"/>
</dbReference>
<dbReference type="Proteomes" id="UP000499080">
    <property type="component" value="Unassembled WGS sequence"/>
</dbReference>
<proteinExistence type="predicted"/>
<dbReference type="AlphaFoldDB" id="A0A4Y2VRZ4"/>
<protein>
    <submittedName>
        <fullName evidence="1">Uncharacterized protein</fullName>
    </submittedName>
</protein>
<name>A0A4Y2VRZ4_ARAVE</name>
<sequence length="147" mass="16085">MITPLSQFIKKQSPTSFARVVGRQLSTKFNGCRAYGFKVSTSTFCPTFASAGQPGSRFEYRLRNIARWLGEIVNDAGDDPHVSFVIRVAPPCRLHHSQTSLQLLVAGQPLSELNGGAGNDPGTDVKRDVIIRVTPPNDVFTSKLPTR</sequence>
<gene>
    <name evidence="1" type="ORF">AVEN_261412_1</name>
</gene>
<reference evidence="1 2" key="1">
    <citation type="journal article" date="2019" name="Sci. Rep.">
        <title>Orb-weaving spider Araneus ventricosus genome elucidates the spidroin gene catalogue.</title>
        <authorList>
            <person name="Kono N."/>
            <person name="Nakamura H."/>
            <person name="Ohtoshi R."/>
            <person name="Moran D.A.P."/>
            <person name="Shinohara A."/>
            <person name="Yoshida Y."/>
            <person name="Fujiwara M."/>
            <person name="Mori M."/>
            <person name="Tomita M."/>
            <person name="Arakawa K."/>
        </authorList>
    </citation>
    <scope>NUCLEOTIDE SEQUENCE [LARGE SCALE GENOMIC DNA]</scope>
</reference>
<evidence type="ECO:0000313" key="1">
    <source>
        <dbReference type="EMBL" id="GBO27188.1"/>
    </source>
</evidence>
<comment type="caution">
    <text evidence="1">The sequence shown here is derived from an EMBL/GenBank/DDBJ whole genome shotgun (WGS) entry which is preliminary data.</text>
</comment>
<organism evidence="1 2">
    <name type="scientific">Araneus ventricosus</name>
    <name type="common">Orbweaver spider</name>
    <name type="synonym">Epeira ventricosa</name>
    <dbReference type="NCBI Taxonomy" id="182803"/>
    <lineage>
        <taxon>Eukaryota</taxon>
        <taxon>Metazoa</taxon>
        <taxon>Ecdysozoa</taxon>
        <taxon>Arthropoda</taxon>
        <taxon>Chelicerata</taxon>
        <taxon>Arachnida</taxon>
        <taxon>Araneae</taxon>
        <taxon>Araneomorphae</taxon>
        <taxon>Entelegynae</taxon>
        <taxon>Araneoidea</taxon>
        <taxon>Araneidae</taxon>
        <taxon>Araneus</taxon>
    </lineage>
</organism>
<keyword evidence="2" id="KW-1185">Reference proteome</keyword>
<evidence type="ECO:0000313" key="2">
    <source>
        <dbReference type="Proteomes" id="UP000499080"/>
    </source>
</evidence>
<accession>A0A4Y2VRZ4</accession>